<evidence type="ECO:0000256" key="3">
    <source>
        <dbReference type="ARBA" id="ARBA00022448"/>
    </source>
</evidence>
<keyword evidence="6 11" id="KW-0732">Signal</keyword>
<dbReference type="GO" id="GO:0006898">
    <property type="term" value="P:receptor-mediated endocytosis"/>
    <property type="evidence" value="ECO:0007669"/>
    <property type="project" value="TreeGrafter"/>
</dbReference>
<evidence type="ECO:0000256" key="2">
    <source>
        <dbReference type="ARBA" id="ARBA00021200"/>
    </source>
</evidence>
<keyword evidence="8 10" id="KW-1133">Transmembrane helix</keyword>
<name>A0A6P5A0V3_BRABE</name>
<protein>
    <recommendedName>
        <fullName evidence="2">Protein amnionless</fullName>
    </recommendedName>
</protein>
<dbReference type="InterPro" id="IPR026112">
    <property type="entry name" value="AMN"/>
</dbReference>
<keyword evidence="4" id="KW-1003">Cell membrane</keyword>
<comment type="subcellular location">
    <subcellularLocation>
        <location evidence="1">Cell membrane</location>
        <topology evidence="1">Single-pass type I membrane protein</topology>
    </subcellularLocation>
</comment>
<keyword evidence="9 10" id="KW-0472">Membrane</keyword>
<evidence type="ECO:0000256" key="6">
    <source>
        <dbReference type="ARBA" id="ARBA00022729"/>
    </source>
</evidence>
<dbReference type="PANTHER" id="PTHR14995">
    <property type="entry name" value="AMNIONLESS"/>
    <property type="match status" value="1"/>
</dbReference>
<feature type="signal peptide" evidence="11">
    <location>
        <begin position="1"/>
        <end position="24"/>
    </location>
</feature>
<evidence type="ECO:0000256" key="4">
    <source>
        <dbReference type="ARBA" id="ARBA00022475"/>
    </source>
</evidence>
<feature type="transmembrane region" description="Helical" evidence="10">
    <location>
        <begin position="389"/>
        <end position="414"/>
    </location>
</feature>
<accession>A0A6P5A0V3</accession>
<organism evidence="12 13">
    <name type="scientific">Branchiostoma belcheri</name>
    <name type="common">Amphioxus</name>
    <dbReference type="NCBI Taxonomy" id="7741"/>
    <lineage>
        <taxon>Eukaryota</taxon>
        <taxon>Metazoa</taxon>
        <taxon>Chordata</taxon>
        <taxon>Cephalochordata</taxon>
        <taxon>Leptocardii</taxon>
        <taxon>Amphioxiformes</taxon>
        <taxon>Branchiostomatidae</taxon>
        <taxon>Branchiostoma</taxon>
    </lineage>
</organism>
<evidence type="ECO:0000313" key="12">
    <source>
        <dbReference type="Proteomes" id="UP000515135"/>
    </source>
</evidence>
<evidence type="ECO:0000313" key="13">
    <source>
        <dbReference type="RefSeq" id="XP_019639954.1"/>
    </source>
</evidence>
<keyword evidence="7" id="KW-0653">Protein transport</keyword>
<evidence type="ECO:0000256" key="11">
    <source>
        <dbReference type="SAM" id="SignalP"/>
    </source>
</evidence>
<keyword evidence="5 10" id="KW-0812">Transmembrane</keyword>
<dbReference type="OrthoDB" id="10047908at2759"/>
<dbReference type="GO" id="GO:0015031">
    <property type="term" value="P:protein transport"/>
    <property type="evidence" value="ECO:0007669"/>
    <property type="project" value="UniProtKB-KW"/>
</dbReference>
<keyword evidence="12" id="KW-1185">Reference proteome</keyword>
<dbReference type="Proteomes" id="UP000515135">
    <property type="component" value="Unplaced"/>
</dbReference>
<proteinExistence type="predicted"/>
<reference evidence="13" key="1">
    <citation type="submission" date="2025-08" db="UniProtKB">
        <authorList>
            <consortium name="RefSeq"/>
        </authorList>
    </citation>
    <scope>IDENTIFICATION</scope>
    <source>
        <tissue evidence="13">Gonad</tissue>
    </source>
</reference>
<feature type="chain" id="PRO_5028440179" description="Protein amnionless" evidence="11">
    <location>
        <begin position="25"/>
        <end position="416"/>
    </location>
</feature>
<evidence type="ECO:0000256" key="10">
    <source>
        <dbReference type="SAM" id="Phobius"/>
    </source>
</evidence>
<dbReference type="KEGG" id="bbel:109481807"/>
<dbReference type="GO" id="GO:0016324">
    <property type="term" value="C:apical plasma membrane"/>
    <property type="evidence" value="ECO:0007669"/>
    <property type="project" value="TreeGrafter"/>
</dbReference>
<dbReference type="Pfam" id="PF14828">
    <property type="entry name" value="Amnionless"/>
    <property type="match status" value="1"/>
</dbReference>
<dbReference type="GeneID" id="109481807"/>
<evidence type="ECO:0000256" key="5">
    <source>
        <dbReference type="ARBA" id="ARBA00022692"/>
    </source>
</evidence>
<sequence length="416" mass="44679">MGTGKLRAKLPVLLLLLSLLAADGARKVWLKNTNWMNSANWKRGSLPCSKQVVSFEEKPEPYAVFVEHDVSVGELVLPMNGEIVFADDLKVNFGSFFHEPTCMAGENRFVGGEPEDWLNPHNWRVEDDLSVVPPMSSDGAAVPTSAADGSDGFPLLQAEVVPCTHDTVVFPENATYLVSLDHSKEVKQVDFTGTVYKKSNEFGKFLESENGKMQFKLGPSGGIVVQGQDCNDNSGCYCGNEEHMDKICDLYGDNCLSVTCSNPVTPSGSCCPMCGAVLLLSYDKMSFDIMAFQDRLVDDYMLNEHGYKGRVKGRVSKLKDGHVQLVLVDNVPGAQNGMAAGEVGKHIASLIEEDNMSPFPTFGVTSISIDKSGVGNKAQVAGGSGMNTVIYIAAGAGGGAVFFIAILVSLGIIIKK</sequence>
<evidence type="ECO:0000256" key="1">
    <source>
        <dbReference type="ARBA" id="ARBA00004251"/>
    </source>
</evidence>
<dbReference type="RefSeq" id="XP_019639954.1">
    <property type="nucleotide sequence ID" value="XM_019784395.1"/>
</dbReference>
<keyword evidence="3" id="KW-0813">Transport</keyword>
<dbReference type="GO" id="GO:0030139">
    <property type="term" value="C:endocytic vesicle"/>
    <property type="evidence" value="ECO:0007669"/>
    <property type="project" value="TreeGrafter"/>
</dbReference>
<dbReference type="PANTHER" id="PTHR14995:SF2">
    <property type="entry name" value="PROTEIN AMNIONLESS"/>
    <property type="match status" value="1"/>
</dbReference>
<evidence type="ECO:0000256" key="8">
    <source>
        <dbReference type="ARBA" id="ARBA00022989"/>
    </source>
</evidence>
<evidence type="ECO:0000256" key="9">
    <source>
        <dbReference type="ARBA" id="ARBA00023136"/>
    </source>
</evidence>
<gene>
    <name evidence="13" type="primary">LOC109481807</name>
</gene>
<dbReference type="AlphaFoldDB" id="A0A6P5A0V3"/>
<evidence type="ECO:0000256" key="7">
    <source>
        <dbReference type="ARBA" id="ARBA00022927"/>
    </source>
</evidence>